<dbReference type="InterPro" id="IPR032708">
    <property type="entry name" value="McjB_C"/>
</dbReference>
<name>Q9RZQ4_DEIRA</name>
<organism evidence="2 3">
    <name type="scientific">Deinococcus radiodurans (strain ATCC 13939 / DSM 20539 / JCM 16871 / CCUG 27074 / LMG 4051 / NBRC 15346 / NCIMB 9279 / VKM B-1422 / R1)</name>
    <dbReference type="NCBI Taxonomy" id="243230"/>
    <lineage>
        <taxon>Bacteria</taxon>
        <taxon>Thermotogati</taxon>
        <taxon>Deinococcota</taxon>
        <taxon>Deinococci</taxon>
        <taxon>Deinococcales</taxon>
        <taxon>Deinococcaceae</taxon>
        <taxon>Deinococcus</taxon>
    </lineage>
</organism>
<dbReference type="Pfam" id="PF14907">
    <property type="entry name" value="NTP_transf_5"/>
    <property type="match status" value="1"/>
</dbReference>
<gene>
    <name evidence="2" type="ordered locus">DR_B0066</name>
</gene>
<dbReference type="OrthoDB" id="60336at2"/>
<dbReference type="KEGG" id="dra:DR_B0066"/>
<sequence length="474" mass="52639">MYKLLKKMKGCASLPSNRQGSARFSHDALRVLYWAPMDSLSEVLRRTFAAPSEVTADDLPTLRQLHLGGYLRPRLPQGHPLRGALKMDAVQLAARHALIKSEVRPLLQLWADAGVPALLFKGFALAEFDYATPAERFYGDLDLLLPNDPDLISRAVHLALAHGWRSDGQHASPSTWTHECAHLVSPSGQAKLDVHRFVTTWEVGPQERMQALTRQMWASAVPTDWAGVPVLLPSPADRAVLTLAVSRCWGGDAGGLKPADVPDLQVLRERHRLTDEALARRAQELGVSQTWAAFLRVCQPAGPELASALQGRLPVLLDAARRDGRDHRALLWRARLRNAPRRAVWMLRLLPDVYAAARVGRQGGDPRAALRPWGQPVSGRLSLSAQNDLIGAVNWWTRLLYPRQSRRGVCVPRATATYRALRRYGHPAVFVSGVARTPTGLTGHAWVEDDRGVMESYGEPLVRQRFTESFRVPE</sequence>
<evidence type="ECO:0000259" key="1">
    <source>
        <dbReference type="Pfam" id="PF13471"/>
    </source>
</evidence>
<dbReference type="EnsemblBacteria" id="AAF12642">
    <property type="protein sequence ID" value="AAF12642"/>
    <property type="gene ID" value="DR_B0066"/>
</dbReference>
<evidence type="ECO:0000313" key="2">
    <source>
        <dbReference type="EMBL" id="AAF12642.1"/>
    </source>
</evidence>
<dbReference type="AlphaFoldDB" id="Q9RZQ4"/>
<dbReference type="PATRIC" id="fig|243230.17.peg.64"/>
<dbReference type="SUPFAM" id="SSF54001">
    <property type="entry name" value="Cysteine proteinases"/>
    <property type="match status" value="1"/>
</dbReference>
<reference evidence="2 3" key="1">
    <citation type="journal article" date="1999" name="Science">
        <title>Genome sequence of the radioresistant bacterium Deinococcus radiodurans R1.</title>
        <authorList>
            <person name="White O."/>
            <person name="Eisen J.A."/>
            <person name="Heidelberg J.F."/>
            <person name="Hickey E.K."/>
            <person name="Peterson J.D."/>
            <person name="Dodson R.J."/>
            <person name="Haft D.H."/>
            <person name="Gwinn M.L."/>
            <person name="Nelson W.C."/>
            <person name="Richardson D.L."/>
            <person name="Moffat K.S."/>
            <person name="Qin H."/>
            <person name="Jiang L."/>
            <person name="Pamphile W."/>
            <person name="Crosby M."/>
            <person name="Shen M."/>
            <person name="Vamathevan J.J."/>
            <person name="Lam P."/>
            <person name="McDonald L."/>
            <person name="Utterback T."/>
            <person name="Zalewski C."/>
            <person name="Makarova K.S."/>
            <person name="Aravind L."/>
            <person name="Daly M.J."/>
            <person name="Minton K.W."/>
            <person name="Fleischmann R.D."/>
            <person name="Ketchum K.A."/>
            <person name="Nelson K.E."/>
            <person name="Salzberg S."/>
            <person name="Smith H.O."/>
            <person name="Venter J.C."/>
            <person name="Fraser C.M."/>
        </authorList>
    </citation>
    <scope>NUCLEOTIDE SEQUENCE [LARGE SCALE GENOMIC DNA]</scope>
    <source>
        <strain evidence="3">ATCC 13939 / DSM 20539 / JCM 16871 / LMG 4051 / NBRC 15346 / NCIMB 9279 / R1 / VKM B-1422</strain>
    </source>
</reference>
<dbReference type="Proteomes" id="UP000002524">
    <property type="component" value="Plasmid MP1"/>
</dbReference>
<dbReference type="InterPro" id="IPR038765">
    <property type="entry name" value="Papain-like_cys_pep_sf"/>
</dbReference>
<keyword evidence="3" id="KW-1185">Reference proteome</keyword>
<feature type="domain" description="Microcin J25-processing protein McjB C-terminal" evidence="1">
    <location>
        <begin position="346"/>
        <end position="469"/>
    </location>
</feature>
<evidence type="ECO:0000313" key="3">
    <source>
        <dbReference type="Proteomes" id="UP000002524"/>
    </source>
</evidence>
<dbReference type="Pfam" id="PF13471">
    <property type="entry name" value="Transglut_core3"/>
    <property type="match status" value="1"/>
</dbReference>
<proteinExistence type="predicted"/>
<dbReference type="EMBL" id="AE001826">
    <property type="protein sequence ID" value="AAF12642.1"/>
    <property type="molecule type" value="Genomic_DNA"/>
</dbReference>
<geneLocation type="plasmid" evidence="3">
    <name>megaplasmid MP1</name>
</geneLocation>
<dbReference type="InParanoid" id="Q9RZQ4"/>
<dbReference type="InterPro" id="IPR039498">
    <property type="entry name" value="NTP_transf_5"/>
</dbReference>
<keyword evidence="2" id="KW-0614">Plasmid</keyword>
<dbReference type="PIR" id="C75625">
    <property type="entry name" value="C75625"/>
</dbReference>
<dbReference type="NCBIfam" id="NF033537">
    <property type="entry name" value="lasso_biosyn_B2"/>
    <property type="match status" value="1"/>
</dbReference>
<dbReference type="InterPro" id="IPR053521">
    <property type="entry name" value="McjB-like"/>
</dbReference>
<protein>
    <recommendedName>
        <fullName evidence="1">Microcin J25-processing protein McjB C-terminal domain-containing protein</fullName>
    </recommendedName>
</protein>
<accession>Q9RZQ4</accession>
<dbReference type="HOGENOM" id="CLU_631247_0_0_0"/>